<organism evidence="5 6">
    <name type="scientific">Didymella pomorum</name>
    <dbReference type="NCBI Taxonomy" id="749634"/>
    <lineage>
        <taxon>Eukaryota</taxon>
        <taxon>Fungi</taxon>
        <taxon>Dikarya</taxon>
        <taxon>Ascomycota</taxon>
        <taxon>Pezizomycotina</taxon>
        <taxon>Dothideomycetes</taxon>
        <taxon>Pleosporomycetidae</taxon>
        <taxon>Pleosporales</taxon>
        <taxon>Pleosporineae</taxon>
        <taxon>Didymellaceae</taxon>
        <taxon>Didymella</taxon>
    </lineage>
</organism>
<keyword evidence="1" id="KW-0677">Repeat</keyword>
<dbReference type="InterPro" id="IPR056693">
    <property type="entry name" value="DUF7791"/>
</dbReference>
<dbReference type="AlphaFoldDB" id="A0A9W9DC01"/>
<evidence type="ECO:0000313" key="6">
    <source>
        <dbReference type="Proteomes" id="UP001140510"/>
    </source>
</evidence>
<dbReference type="PANTHER" id="PTHR10039:SF5">
    <property type="entry name" value="NACHT DOMAIN-CONTAINING PROTEIN"/>
    <property type="match status" value="1"/>
</dbReference>
<dbReference type="PANTHER" id="PTHR10039">
    <property type="entry name" value="AMELOGENIN"/>
    <property type="match status" value="1"/>
</dbReference>
<feature type="domain" description="Nephrocystin 3-like N-terminal" evidence="3">
    <location>
        <begin position="23"/>
        <end position="128"/>
    </location>
</feature>
<proteinExistence type="predicted"/>
<dbReference type="InterPro" id="IPR056884">
    <property type="entry name" value="NPHP3-like_N"/>
</dbReference>
<dbReference type="Pfam" id="PF25053">
    <property type="entry name" value="DUF7791"/>
    <property type="match status" value="1"/>
</dbReference>
<evidence type="ECO:0000259" key="3">
    <source>
        <dbReference type="Pfam" id="PF24883"/>
    </source>
</evidence>
<feature type="compositionally biased region" description="Low complexity" evidence="2">
    <location>
        <begin position="635"/>
        <end position="666"/>
    </location>
</feature>
<reference evidence="5" key="1">
    <citation type="submission" date="2022-10" db="EMBL/GenBank/DDBJ databases">
        <title>Tapping the CABI collections for fungal endophytes: first genome assemblies for Collariella, Neodidymelliopsis, Ascochyta clinopodiicola, Didymella pomorum, Didymosphaeria variabile, Neocosmospora piperis and Neocucurbitaria cava.</title>
        <authorList>
            <person name="Hill R."/>
        </authorList>
    </citation>
    <scope>NUCLEOTIDE SEQUENCE</scope>
    <source>
        <strain evidence="5">IMI 355091</strain>
    </source>
</reference>
<keyword evidence="6" id="KW-1185">Reference proteome</keyword>
<evidence type="ECO:0008006" key="7">
    <source>
        <dbReference type="Google" id="ProtNLM"/>
    </source>
</evidence>
<evidence type="ECO:0000259" key="4">
    <source>
        <dbReference type="Pfam" id="PF25053"/>
    </source>
</evidence>
<accession>A0A9W9DC01</accession>
<gene>
    <name evidence="5" type="ORF">N0V91_001736</name>
</gene>
<dbReference type="EMBL" id="JAPEVA010000007">
    <property type="protein sequence ID" value="KAJ4410808.1"/>
    <property type="molecule type" value="Genomic_DNA"/>
</dbReference>
<protein>
    <recommendedName>
        <fullName evidence="7">NACHT domain-containing protein</fullName>
    </recommendedName>
</protein>
<feature type="domain" description="DUF7791" evidence="4">
    <location>
        <begin position="243"/>
        <end position="376"/>
    </location>
</feature>
<evidence type="ECO:0000313" key="5">
    <source>
        <dbReference type="EMBL" id="KAJ4410808.1"/>
    </source>
</evidence>
<evidence type="ECO:0000256" key="2">
    <source>
        <dbReference type="SAM" id="MobiDB-lite"/>
    </source>
</evidence>
<sequence length="769" mass="87112">MKFIFDHPRTRQELAITFADKPMSFEGVVQSLLYQILHARPALVPIIFSHWFEAGALLGNWIGRADEMVWVWEELTKALRSVLLEAGKTDMVVLFIDGLDEFAGQPPYIIEFVTSLISSGVKVCASSRPWVAFEDAFGRLPHLLMQDLTQGDIKHYVTSQLKANEGYKVMEEVHPRFCASLVEDVCARSSGVFLWVVLVTYSLLEGLTDGENVVELQRRFNCLPGDLEKLFWRILKGLDKRNFSRACQLLTIRRHSESTLTILDLSFADDLDGDADFALNAPLELWVEPKRRARGDLMHRRMTASCKGLLEANAPGTKPTWRDDVIYLHRTVKDFVEQPTVWSQISSAVGSDFDHRARLFNVHLMRLKVLSFTNSTLKDVWENFLLAISYASQVESDGSWRHMQMLNELDRAMEKVMKDRLTTDITTYMAGPRWADISEWRGINQDEPSLLELAVRFQFPNYVALCLDSVSKSQAVFEASKLLHKAVSRDNTLKINQADVPKDLFHKSLSQETIQVLLQYAGPNRVSQDGTSPWSKLLKRTTLNDEMDIAKDFLNAGADPKHPYLDEPEIKSRISEDFKQLLKQKVKATSWRHLLAPLVQPIRTVLQPLLLQTEHATTSMSLHARQPTLLRMVMDPSTDSAPNTTTTKTSSTPSPAESSPNRTELEPTPLLLALDMAAERKRLRSRNDSMLTGAEEEYVEVEKEDVKEGIKEERNIEMMEEDLGDGKEVIIPVKEDLSQLALLGQTINSGFWNGVEGVRKGVWGLAGWS</sequence>
<name>A0A9W9DC01_9PLEO</name>
<comment type="caution">
    <text evidence="5">The sequence shown here is derived from an EMBL/GenBank/DDBJ whole genome shotgun (WGS) entry which is preliminary data.</text>
</comment>
<dbReference type="Pfam" id="PF24883">
    <property type="entry name" value="NPHP3_N"/>
    <property type="match status" value="1"/>
</dbReference>
<dbReference type="Proteomes" id="UP001140510">
    <property type="component" value="Unassembled WGS sequence"/>
</dbReference>
<feature type="region of interest" description="Disordered" evidence="2">
    <location>
        <begin position="634"/>
        <end position="666"/>
    </location>
</feature>
<dbReference type="OrthoDB" id="443402at2759"/>
<evidence type="ECO:0000256" key="1">
    <source>
        <dbReference type="ARBA" id="ARBA00022737"/>
    </source>
</evidence>